<gene>
    <name evidence="1" type="ORF">RCOM_1321700</name>
</gene>
<accession>B9SI78</accession>
<evidence type="ECO:0000313" key="1">
    <source>
        <dbReference type="EMBL" id="EEF36680.1"/>
    </source>
</evidence>
<reference evidence="2" key="1">
    <citation type="journal article" date="2010" name="Nat. Biotechnol.">
        <title>Draft genome sequence of the oilseed species Ricinus communis.</title>
        <authorList>
            <person name="Chan A.P."/>
            <person name="Crabtree J."/>
            <person name="Zhao Q."/>
            <person name="Lorenzi H."/>
            <person name="Orvis J."/>
            <person name="Puiu D."/>
            <person name="Melake-Berhan A."/>
            <person name="Jones K.M."/>
            <person name="Redman J."/>
            <person name="Chen G."/>
            <person name="Cahoon E.B."/>
            <person name="Gedil M."/>
            <person name="Stanke M."/>
            <person name="Haas B.J."/>
            <person name="Wortman J.R."/>
            <person name="Fraser-Liggett C.M."/>
            <person name="Ravel J."/>
            <person name="Rabinowicz P.D."/>
        </authorList>
    </citation>
    <scope>NUCLEOTIDE SEQUENCE [LARGE SCALE GENOMIC DNA]</scope>
    <source>
        <strain evidence="2">cv. Hale</strain>
    </source>
</reference>
<name>B9SI78_RICCO</name>
<keyword evidence="2" id="KW-1185">Reference proteome</keyword>
<dbReference type="EMBL" id="EQ973969">
    <property type="protein sequence ID" value="EEF36680.1"/>
    <property type="molecule type" value="Genomic_DNA"/>
</dbReference>
<dbReference type="Proteomes" id="UP000008311">
    <property type="component" value="Unassembled WGS sequence"/>
</dbReference>
<protein>
    <submittedName>
        <fullName evidence="1">Uncharacterized protein</fullName>
    </submittedName>
</protein>
<dbReference type="InParanoid" id="B9SI78"/>
<sequence length="65" mass="7538">MVGKKGKEMQRSVYGEGARSMCKWRVIEDEEEGFVFKGRHKICAARGVWDSKNQRPRRASVSYVM</sequence>
<organism evidence="1 2">
    <name type="scientific">Ricinus communis</name>
    <name type="common">Castor bean</name>
    <dbReference type="NCBI Taxonomy" id="3988"/>
    <lineage>
        <taxon>Eukaryota</taxon>
        <taxon>Viridiplantae</taxon>
        <taxon>Streptophyta</taxon>
        <taxon>Embryophyta</taxon>
        <taxon>Tracheophyta</taxon>
        <taxon>Spermatophyta</taxon>
        <taxon>Magnoliopsida</taxon>
        <taxon>eudicotyledons</taxon>
        <taxon>Gunneridae</taxon>
        <taxon>Pentapetalae</taxon>
        <taxon>rosids</taxon>
        <taxon>fabids</taxon>
        <taxon>Malpighiales</taxon>
        <taxon>Euphorbiaceae</taxon>
        <taxon>Acalyphoideae</taxon>
        <taxon>Acalypheae</taxon>
        <taxon>Ricinus</taxon>
    </lineage>
</organism>
<proteinExistence type="predicted"/>
<dbReference type="AlphaFoldDB" id="B9SI78"/>
<evidence type="ECO:0000313" key="2">
    <source>
        <dbReference type="Proteomes" id="UP000008311"/>
    </source>
</evidence>